<proteinExistence type="inferred from homology"/>
<dbReference type="PANTHER" id="PTHR21197:SF0">
    <property type="entry name" value="UDP-GALACTOPYRANOSE MUTASE"/>
    <property type="match status" value="1"/>
</dbReference>
<dbReference type="InterPro" id="IPR015899">
    <property type="entry name" value="UDP-GalPyranose_mutase_C"/>
</dbReference>
<keyword evidence="3" id="KW-0285">Flavoprotein</keyword>
<evidence type="ECO:0000256" key="5">
    <source>
        <dbReference type="ARBA" id="ARBA00023235"/>
    </source>
</evidence>
<evidence type="ECO:0000256" key="3">
    <source>
        <dbReference type="ARBA" id="ARBA00022630"/>
    </source>
</evidence>
<dbReference type="Gene3D" id="3.40.50.720">
    <property type="entry name" value="NAD(P)-binding Rossmann-like Domain"/>
    <property type="match status" value="3"/>
</dbReference>
<dbReference type="GO" id="GO:0008767">
    <property type="term" value="F:UDP-galactopyranose mutase activity"/>
    <property type="evidence" value="ECO:0007669"/>
    <property type="project" value="UniProtKB-EC"/>
</dbReference>
<keyword evidence="4" id="KW-0274">FAD</keyword>
<sequence length="381" mass="43018">MKILLVGAGLSGAVIGRDLAEAGHDITIVDSRPHIGGNCYTERDPETGVLVHVYGPHIFHTDDEEVWDYVNRYQTFRPYKNRVKTTSQGAVYSLPVNLHTINQFYGKTLRPAEAREFLEEQADSSIADPQTFEEQALRFVGPDLYAAFFKGYTEKQWGCSPTELPASILKRLPVRFNYDDNYFFHRFQGMPETGYTEMIAAILDHPAIEVRLDTRFSAEQGAGYDHVFYSGPLDGYFDYRLGRLGYRTLDFERFTDQGDYQGCAVMNYGDRDVPYTRITEHKHFAPWESHEGTVCYREYSRAAGPDDIPYYPIRLVAEKALLADYVALAEETAGVTFVGRLGTYRYLDMDVTIREALDAAAAFRASAAAGDAMPAFVKSPL</sequence>
<gene>
    <name evidence="7" type="primary">glf</name>
    <name evidence="7" type="ORF">ACFOES_20350</name>
</gene>
<dbReference type="RefSeq" id="WP_377835444.1">
    <property type="nucleotide sequence ID" value="NZ_JBHRSK010000021.1"/>
</dbReference>
<dbReference type="EMBL" id="JBHRSK010000021">
    <property type="protein sequence ID" value="MFC2970457.1"/>
    <property type="molecule type" value="Genomic_DNA"/>
</dbReference>
<organism evidence="7 8">
    <name type="scientific">Acidimangrovimonas pyrenivorans</name>
    <dbReference type="NCBI Taxonomy" id="2030798"/>
    <lineage>
        <taxon>Bacteria</taxon>
        <taxon>Pseudomonadati</taxon>
        <taxon>Pseudomonadota</taxon>
        <taxon>Alphaproteobacteria</taxon>
        <taxon>Rhodobacterales</taxon>
        <taxon>Paracoccaceae</taxon>
        <taxon>Acidimangrovimonas</taxon>
    </lineage>
</organism>
<dbReference type="SUPFAM" id="SSF54373">
    <property type="entry name" value="FAD-linked reductases, C-terminal domain"/>
    <property type="match status" value="1"/>
</dbReference>
<dbReference type="EC" id="5.4.99.9" evidence="7"/>
<name>A0ABV7AME2_9RHOB</name>
<dbReference type="Pfam" id="PF13450">
    <property type="entry name" value="NAD_binding_8"/>
    <property type="match status" value="1"/>
</dbReference>
<comment type="similarity">
    <text evidence="2">Belongs to the UDP-galactopyranose/dTDP-fucopyranose mutase family.</text>
</comment>
<dbReference type="Pfam" id="PF03275">
    <property type="entry name" value="GLF"/>
    <property type="match status" value="1"/>
</dbReference>
<evidence type="ECO:0000259" key="6">
    <source>
        <dbReference type="Pfam" id="PF03275"/>
    </source>
</evidence>
<dbReference type="PANTHER" id="PTHR21197">
    <property type="entry name" value="UDP-GALACTOPYRANOSE MUTASE"/>
    <property type="match status" value="1"/>
</dbReference>
<dbReference type="Proteomes" id="UP001595443">
    <property type="component" value="Unassembled WGS sequence"/>
</dbReference>
<evidence type="ECO:0000256" key="1">
    <source>
        <dbReference type="ARBA" id="ARBA00001974"/>
    </source>
</evidence>
<keyword evidence="5 7" id="KW-0413">Isomerase</keyword>
<protein>
    <submittedName>
        <fullName evidence="7">UDP-galactopyranose mutase</fullName>
        <ecNumber evidence="7">5.4.99.9</ecNumber>
    </submittedName>
</protein>
<evidence type="ECO:0000313" key="8">
    <source>
        <dbReference type="Proteomes" id="UP001595443"/>
    </source>
</evidence>
<feature type="domain" description="UDP-galactopyranose mutase C-terminal" evidence="6">
    <location>
        <begin position="147"/>
        <end position="346"/>
    </location>
</feature>
<reference evidence="8" key="1">
    <citation type="journal article" date="2019" name="Int. J. Syst. Evol. Microbiol.">
        <title>The Global Catalogue of Microorganisms (GCM) 10K type strain sequencing project: providing services to taxonomists for standard genome sequencing and annotation.</title>
        <authorList>
            <consortium name="The Broad Institute Genomics Platform"/>
            <consortium name="The Broad Institute Genome Sequencing Center for Infectious Disease"/>
            <person name="Wu L."/>
            <person name="Ma J."/>
        </authorList>
    </citation>
    <scope>NUCLEOTIDE SEQUENCE [LARGE SCALE GENOMIC DNA]</scope>
    <source>
        <strain evidence="8">KCTC 62192</strain>
    </source>
</reference>
<dbReference type="InterPro" id="IPR004379">
    <property type="entry name" value="UDP-GALP_mutase"/>
</dbReference>
<accession>A0ABV7AME2</accession>
<comment type="caution">
    <text evidence="7">The sequence shown here is derived from an EMBL/GenBank/DDBJ whole genome shotgun (WGS) entry which is preliminary data.</text>
</comment>
<keyword evidence="8" id="KW-1185">Reference proteome</keyword>
<evidence type="ECO:0000256" key="4">
    <source>
        <dbReference type="ARBA" id="ARBA00022827"/>
    </source>
</evidence>
<dbReference type="NCBIfam" id="TIGR00031">
    <property type="entry name" value="UDP-GALP_mutase"/>
    <property type="match status" value="1"/>
</dbReference>
<evidence type="ECO:0000313" key="7">
    <source>
        <dbReference type="EMBL" id="MFC2970457.1"/>
    </source>
</evidence>
<dbReference type="SUPFAM" id="SSF51971">
    <property type="entry name" value="Nucleotide-binding domain"/>
    <property type="match status" value="1"/>
</dbReference>
<evidence type="ECO:0000256" key="2">
    <source>
        <dbReference type="ARBA" id="ARBA00009321"/>
    </source>
</evidence>
<comment type="cofactor">
    <cofactor evidence="1">
        <name>FAD</name>
        <dbReference type="ChEBI" id="CHEBI:57692"/>
    </cofactor>
</comment>